<keyword evidence="12" id="KW-1278">Translocase</keyword>
<feature type="region of interest" description="Disordered" evidence="22">
    <location>
        <begin position="86"/>
        <end position="105"/>
    </location>
</feature>
<dbReference type="Pfam" id="PF00355">
    <property type="entry name" value="Rieske"/>
    <property type="match status" value="1"/>
</dbReference>
<keyword evidence="7 20" id="KW-0813">Transport</keyword>
<evidence type="ECO:0000256" key="20">
    <source>
        <dbReference type="RuleBase" id="RU004494"/>
    </source>
</evidence>
<feature type="compositionally biased region" description="Basic and acidic residues" evidence="22">
    <location>
        <begin position="86"/>
        <end position="99"/>
    </location>
</feature>
<comment type="similarity">
    <text evidence="3">Belongs to the Rieske iron-sulfur protein family.</text>
</comment>
<reference evidence="25" key="1">
    <citation type="journal article" date="2019" name="Int. J. Syst. Evol. Microbiol.">
        <title>The Global Catalogue of Microorganisms (GCM) 10K type strain sequencing project: providing services to taxonomists for standard genome sequencing and annotation.</title>
        <authorList>
            <consortium name="The Broad Institute Genomics Platform"/>
            <consortium name="The Broad Institute Genome Sequencing Center for Infectious Disease"/>
            <person name="Wu L."/>
            <person name="Ma J."/>
        </authorList>
    </citation>
    <scope>NUCLEOTIDE SEQUENCE [LARGE SCALE GENOMIC DNA]</scope>
    <source>
        <strain evidence="25">CGMCC 1.8860</strain>
    </source>
</reference>
<evidence type="ECO:0000256" key="16">
    <source>
        <dbReference type="ARBA" id="ARBA00023014"/>
    </source>
</evidence>
<dbReference type="InterPro" id="IPR006317">
    <property type="entry name" value="Ubiquinol_cyt_c_Rdtase_Fe-S-su"/>
</dbReference>
<name>A0ABQ2PQM5_9NEIS</name>
<feature type="transmembrane region" description="Helical" evidence="20">
    <location>
        <begin position="12"/>
        <end position="35"/>
    </location>
</feature>
<organism evidence="24 25">
    <name type="scientific">Silvimonas amylolytica</name>
    <dbReference type="NCBI Taxonomy" id="449663"/>
    <lineage>
        <taxon>Bacteria</taxon>
        <taxon>Pseudomonadati</taxon>
        <taxon>Pseudomonadota</taxon>
        <taxon>Betaproteobacteria</taxon>
        <taxon>Neisseriales</taxon>
        <taxon>Chitinibacteraceae</taxon>
        <taxon>Silvimonas</taxon>
    </lineage>
</organism>
<keyword evidence="8" id="KW-1003">Cell membrane</keyword>
<evidence type="ECO:0000256" key="15">
    <source>
        <dbReference type="ARBA" id="ARBA00023004"/>
    </source>
</evidence>
<evidence type="ECO:0000256" key="21">
    <source>
        <dbReference type="RuleBase" id="RU004497"/>
    </source>
</evidence>
<dbReference type="InterPro" id="IPR019470">
    <property type="entry name" value="Ubiq_cytC_Rdtase_Fe-S_su_TAT"/>
</dbReference>
<evidence type="ECO:0000256" key="11">
    <source>
        <dbReference type="ARBA" id="ARBA00022723"/>
    </source>
</evidence>
<keyword evidence="25" id="KW-1185">Reference proteome</keyword>
<protein>
    <recommendedName>
        <fullName evidence="6 20">Ubiquinol-cytochrome c reductase iron-sulfur subunit</fullName>
        <ecNumber evidence="5 20">7.1.1.8</ecNumber>
    </recommendedName>
</protein>
<evidence type="ECO:0000256" key="14">
    <source>
        <dbReference type="ARBA" id="ARBA00022989"/>
    </source>
</evidence>
<evidence type="ECO:0000256" key="13">
    <source>
        <dbReference type="ARBA" id="ARBA00022982"/>
    </source>
</evidence>
<evidence type="ECO:0000256" key="4">
    <source>
        <dbReference type="ARBA" id="ARBA00011649"/>
    </source>
</evidence>
<evidence type="ECO:0000313" key="25">
    <source>
        <dbReference type="Proteomes" id="UP000621859"/>
    </source>
</evidence>
<evidence type="ECO:0000313" key="24">
    <source>
        <dbReference type="EMBL" id="GGP27745.1"/>
    </source>
</evidence>
<dbReference type="PROSITE" id="PS51318">
    <property type="entry name" value="TAT"/>
    <property type="match status" value="1"/>
</dbReference>
<keyword evidence="10" id="KW-0001">2Fe-2S</keyword>
<dbReference type="InterPro" id="IPR036922">
    <property type="entry name" value="Rieske_2Fe-2S_sf"/>
</dbReference>
<evidence type="ECO:0000256" key="6">
    <source>
        <dbReference type="ARBA" id="ARBA00019816"/>
    </source>
</evidence>
<dbReference type="CDD" id="cd03470">
    <property type="entry name" value="Rieske_cytochrome_bc1"/>
    <property type="match status" value="1"/>
</dbReference>
<dbReference type="InterPro" id="IPR005805">
    <property type="entry name" value="Rieske_Fe-S_prot_C"/>
</dbReference>
<dbReference type="PROSITE" id="PS51296">
    <property type="entry name" value="RIESKE"/>
    <property type="match status" value="1"/>
</dbReference>
<comment type="caution">
    <text evidence="24">The sequence shown here is derived from an EMBL/GenBank/DDBJ whole genome shotgun (WGS) entry which is preliminary data.</text>
</comment>
<evidence type="ECO:0000256" key="3">
    <source>
        <dbReference type="ARBA" id="ARBA00010651"/>
    </source>
</evidence>
<feature type="domain" description="Rieske" evidence="23">
    <location>
        <begin position="84"/>
        <end position="189"/>
    </location>
</feature>
<dbReference type="PRINTS" id="PR00162">
    <property type="entry name" value="RIESKE"/>
</dbReference>
<dbReference type="InterPro" id="IPR006311">
    <property type="entry name" value="TAT_signal"/>
</dbReference>
<sequence>MSDQHVDSGKRRFLLLASSGAGAVAVAGIATPFIASFLPSERAKAAGAPVEVDISKLEMGQKIDVEWRGKPVWVVKRTKEMLDNLPKLDSKLSDPKSDSSDQPDYAHNAWRSLKPEIWIAVGVCTHLGCSPTYRPDIAPADLGADWLGGYYCPCHGSKYDLAGRVYSGVPAPLNLPIPPYKFISDTSLRIGEETK</sequence>
<gene>
    <name evidence="24" type="primary">petA</name>
    <name evidence="24" type="ORF">GCM10010971_35640</name>
</gene>
<comment type="catalytic activity">
    <reaction evidence="19 20">
        <text>a quinol + 2 Fe(III)-[cytochrome c](out) = a quinone + 2 Fe(II)-[cytochrome c](out) + 2 H(+)(out)</text>
        <dbReference type="Rhea" id="RHEA:11484"/>
        <dbReference type="Rhea" id="RHEA-COMP:10350"/>
        <dbReference type="Rhea" id="RHEA-COMP:14399"/>
        <dbReference type="ChEBI" id="CHEBI:15378"/>
        <dbReference type="ChEBI" id="CHEBI:24646"/>
        <dbReference type="ChEBI" id="CHEBI:29033"/>
        <dbReference type="ChEBI" id="CHEBI:29034"/>
        <dbReference type="ChEBI" id="CHEBI:132124"/>
        <dbReference type="EC" id="7.1.1.8"/>
    </reaction>
</comment>
<evidence type="ECO:0000256" key="17">
    <source>
        <dbReference type="ARBA" id="ARBA00023136"/>
    </source>
</evidence>
<keyword evidence="15" id="KW-0408">Iron</keyword>
<evidence type="ECO:0000256" key="8">
    <source>
        <dbReference type="ARBA" id="ARBA00022475"/>
    </source>
</evidence>
<dbReference type="InterPro" id="IPR014349">
    <property type="entry name" value="Rieske_Fe-S_prot"/>
</dbReference>
<keyword evidence="13 20" id="KW-0249">Electron transport</keyword>
<evidence type="ECO:0000256" key="19">
    <source>
        <dbReference type="ARBA" id="ARBA00029351"/>
    </source>
</evidence>
<dbReference type="InterPro" id="IPR017941">
    <property type="entry name" value="Rieske_2Fe-2S"/>
</dbReference>
<evidence type="ECO:0000256" key="22">
    <source>
        <dbReference type="SAM" id="MobiDB-lite"/>
    </source>
</evidence>
<evidence type="ECO:0000256" key="1">
    <source>
        <dbReference type="ARBA" id="ARBA00002444"/>
    </source>
</evidence>
<keyword evidence="11" id="KW-0479">Metal-binding</keyword>
<evidence type="ECO:0000256" key="18">
    <source>
        <dbReference type="ARBA" id="ARBA00023157"/>
    </source>
</evidence>
<comment type="subcellular location">
    <subcellularLocation>
        <location evidence="2">Cell membrane</location>
        <topology evidence="2">Single-pass membrane protein</topology>
    </subcellularLocation>
</comment>
<comment type="miscellaneous">
    <text evidence="20">The Rieske protein is a high potential 2Fe-2S protein.</text>
</comment>
<dbReference type="SUPFAM" id="SSF50022">
    <property type="entry name" value="ISP domain"/>
    <property type="match status" value="1"/>
</dbReference>
<dbReference type="Gene3D" id="2.102.10.10">
    <property type="entry name" value="Rieske [2Fe-2S] iron-sulphur domain"/>
    <property type="match status" value="1"/>
</dbReference>
<comment type="cofactor">
    <cofactor evidence="20">
        <name>[2Fe-2S] cluster</name>
        <dbReference type="ChEBI" id="CHEBI:190135"/>
    </cofactor>
    <text evidence="20">Binds 1 [2Fe-2S] cluster per subunit.</text>
</comment>
<keyword evidence="18" id="KW-1015">Disulfide bond</keyword>
<evidence type="ECO:0000256" key="10">
    <source>
        <dbReference type="ARBA" id="ARBA00022714"/>
    </source>
</evidence>
<evidence type="ECO:0000256" key="7">
    <source>
        <dbReference type="ARBA" id="ARBA00022448"/>
    </source>
</evidence>
<dbReference type="PANTHER" id="PTHR10134">
    <property type="entry name" value="CYTOCHROME B-C1 COMPLEX SUBUNIT RIESKE, MITOCHONDRIAL"/>
    <property type="match status" value="1"/>
</dbReference>
<evidence type="ECO:0000256" key="5">
    <source>
        <dbReference type="ARBA" id="ARBA00012951"/>
    </source>
</evidence>
<dbReference type="Proteomes" id="UP000621859">
    <property type="component" value="Unassembled WGS sequence"/>
</dbReference>
<dbReference type="EMBL" id="BMLY01000007">
    <property type="protein sequence ID" value="GGP27745.1"/>
    <property type="molecule type" value="Genomic_DNA"/>
</dbReference>
<keyword evidence="14 20" id="KW-1133">Transmembrane helix</keyword>
<dbReference type="NCBIfam" id="TIGR01416">
    <property type="entry name" value="Rieske_proteo"/>
    <property type="match status" value="1"/>
</dbReference>
<proteinExistence type="inferred from homology"/>
<evidence type="ECO:0000259" key="23">
    <source>
        <dbReference type="PROSITE" id="PS51296"/>
    </source>
</evidence>
<keyword evidence="17 20" id="KW-0472">Membrane</keyword>
<evidence type="ECO:0000256" key="9">
    <source>
        <dbReference type="ARBA" id="ARBA00022692"/>
    </source>
</evidence>
<dbReference type="Gene3D" id="1.20.5.510">
    <property type="entry name" value="Single helix bin"/>
    <property type="match status" value="1"/>
</dbReference>
<dbReference type="RefSeq" id="WP_188697218.1">
    <property type="nucleotide sequence ID" value="NZ_BMLY01000007.1"/>
</dbReference>
<evidence type="ECO:0000256" key="2">
    <source>
        <dbReference type="ARBA" id="ARBA00004162"/>
    </source>
</evidence>
<comment type="subunit">
    <text evidence="4 21">The main subunits of complex b-c1 are: cytochrome b, cytochrome c1 and the Rieske protein.</text>
</comment>
<comment type="function">
    <text evidence="1">Component of the ubiquinol-cytochrome c reductase complex (complex III or cytochrome b-c1 complex), which is a respiratory chain that generates an electrochemical potential coupled to ATP synthesis.</text>
</comment>
<dbReference type="EC" id="7.1.1.8" evidence="5 20"/>
<keyword evidence="9 20" id="KW-0812">Transmembrane</keyword>
<accession>A0ABQ2PQM5</accession>
<dbReference type="Pfam" id="PF10399">
    <property type="entry name" value="UCR_Fe-S_N"/>
    <property type="match status" value="1"/>
</dbReference>
<evidence type="ECO:0000256" key="12">
    <source>
        <dbReference type="ARBA" id="ARBA00022967"/>
    </source>
</evidence>
<keyword evidence="16" id="KW-0411">Iron-sulfur</keyword>